<reference evidence="3" key="1">
    <citation type="journal article" date="2023" name="Mol. Phylogenet. Evol.">
        <title>Genome-scale phylogeny and comparative genomics of the fungal order Sordariales.</title>
        <authorList>
            <person name="Hensen N."/>
            <person name="Bonometti L."/>
            <person name="Westerberg I."/>
            <person name="Brannstrom I.O."/>
            <person name="Guillou S."/>
            <person name="Cros-Aarteil S."/>
            <person name="Calhoun S."/>
            <person name="Haridas S."/>
            <person name="Kuo A."/>
            <person name="Mondo S."/>
            <person name="Pangilinan J."/>
            <person name="Riley R."/>
            <person name="LaButti K."/>
            <person name="Andreopoulos B."/>
            <person name="Lipzen A."/>
            <person name="Chen C."/>
            <person name="Yan M."/>
            <person name="Daum C."/>
            <person name="Ng V."/>
            <person name="Clum A."/>
            <person name="Steindorff A."/>
            <person name="Ohm R.A."/>
            <person name="Martin F."/>
            <person name="Silar P."/>
            <person name="Natvig D.O."/>
            <person name="Lalanne C."/>
            <person name="Gautier V."/>
            <person name="Ament-Velasquez S.L."/>
            <person name="Kruys A."/>
            <person name="Hutchinson M.I."/>
            <person name="Powell A.J."/>
            <person name="Barry K."/>
            <person name="Miller A.N."/>
            <person name="Grigoriev I.V."/>
            <person name="Debuchy R."/>
            <person name="Gladieux P."/>
            <person name="Hiltunen Thoren M."/>
            <person name="Johannesson H."/>
        </authorList>
    </citation>
    <scope>NUCLEOTIDE SEQUENCE [LARGE SCALE GENOMIC DNA]</scope>
    <source>
        <strain evidence="3">CBS 340.73</strain>
    </source>
</reference>
<protein>
    <submittedName>
        <fullName evidence="2">Uncharacterized protein</fullName>
    </submittedName>
</protein>
<feature type="compositionally biased region" description="Pro residues" evidence="1">
    <location>
        <begin position="194"/>
        <end position="204"/>
    </location>
</feature>
<dbReference type="AlphaFoldDB" id="A0AAN6N9T3"/>
<accession>A0AAN6N9T3</accession>
<feature type="compositionally biased region" description="Low complexity" evidence="1">
    <location>
        <begin position="142"/>
        <end position="164"/>
    </location>
</feature>
<evidence type="ECO:0000313" key="3">
    <source>
        <dbReference type="Proteomes" id="UP001303473"/>
    </source>
</evidence>
<feature type="compositionally biased region" description="Pro residues" evidence="1">
    <location>
        <begin position="282"/>
        <end position="291"/>
    </location>
</feature>
<comment type="caution">
    <text evidence="2">The sequence shown here is derived from an EMBL/GenBank/DDBJ whole genome shotgun (WGS) entry which is preliminary data.</text>
</comment>
<gene>
    <name evidence="2" type="ORF">QBC46DRAFT_126761</name>
</gene>
<feature type="region of interest" description="Disordered" evidence="1">
    <location>
        <begin position="121"/>
        <end position="321"/>
    </location>
</feature>
<keyword evidence="3" id="KW-1185">Reference proteome</keyword>
<dbReference type="EMBL" id="MU853797">
    <property type="protein sequence ID" value="KAK3940358.1"/>
    <property type="molecule type" value="Genomic_DNA"/>
</dbReference>
<proteinExistence type="predicted"/>
<organism evidence="2 3">
    <name type="scientific">Diplogelasinospora grovesii</name>
    <dbReference type="NCBI Taxonomy" id="303347"/>
    <lineage>
        <taxon>Eukaryota</taxon>
        <taxon>Fungi</taxon>
        <taxon>Dikarya</taxon>
        <taxon>Ascomycota</taxon>
        <taxon>Pezizomycotina</taxon>
        <taxon>Sordariomycetes</taxon>
        <taxon>Sordariomycetidae</taxon>
        <taxon>Sordariales</taxon>
        <taxon>Diplogelasinosporaceae</taxon>
        <taxon>Diplogelasinospora</taxon>
    </lineage>
</organism>
<evidence type="ECO:0000256" key="1">
    <source>
        <dbReference type="SAM" id="MobiDB-lite"/>
    </source>
</evidence>
<feature type="compositionally biased region" description="Polar residues" evidence="1">
    <location>
        <begin position="296"/>
        <end position="305"/>
    </location>
</feature>
<dbReference type="Proteomes" id="UP001303473">
    <property type="component" value="Unassembled WGS sequence"/>
</dbReference>
<feature type="compositionally biased region" description="Polar residues" evidence="1">
    <location>
        <begin position="243"/>
        <end position="255"/>
    </location>
</feature>
<name>A0AAN6N9T3_9PEZI</name>
<evidence type="ECO:0000313" key="2">
    <source>
        <dbReference type="EMBL" id="KAK3940358.1"/>
    </source>
</evidence>
<dbReference type="PRINTS" id="PR01217">
    <property type="entry name" value="PRICHEXTENSN"/>
</dbReference>
<sequence length="321" mass="33943">MEQSFSDAEKRFVLAEMIKTSHMDVSILVGFIKHHDIRPDWMQMQLPGGRNMDQCIRAAEGMLNTRIPPPPEISSLKRSLSDISGDFYGSSKRQAVMSPAEAAQVQSYPTPVRGYAAVPAHPTATASPQPVHIQPRPPNGYATSPPSVSSPPVSVTAPNVAVPPARRRGRPPKVKDDALARQHGSQTTTYAPISPAPPPPPRSPGPQAIAPAPQLPGPGGGPHSHPSYLHSTASTAKKKGGRQSATMPEKQQTPPESVPRSVPPHSGTGAAFARAHELAGKPLPPPNPHPPHLQHTHGQGTQSPVLSEMKKEGHSAVANPA</sequence>